<evidence type="ECO:0000256" key="9">
    <source>
        <dbReference type="PIRNR" id="PIRNR003128"/>
    </source>
</evidence>
<dbReference type="RefSeq" id="WP_179454049.1">
    <property type="nucleotide sequence ID" value="NZ_BAAAPX010000001.1"/>
</dbReference>
<dbReference type="GO" id="GO:0009432">
    <property type="term" value="P:SOS response"/>
    <property type="evidence" value="ECO:0007669"/>
    <property type="project" value="TreeGrafter"/>
</dbReference>
<evidence type="ECO:0000256" key="3">
    <source>
        <dbReference type="ARBA" id="ARBA00021315"/>
    </source>
</evidence>
<organism evidence="11 12">
    <name type="scientific">Leifsonia soli</name>
    <dbReference type="NCBI Taxonomy" id="582665"/>
    <lineage>
        <taxon>Bacteria</taxon>
        <taxon>Bacillati</taxon>
        <taxon>Actinomycetota</taxon>
        <taxon>Actinomycetes</taxon>
        <taxon>Micrococcales</taxon>
        <taxon>Microbacteriaceae</taxon>
        <taxon>Leifsonia</taxon>
    </lineage>
</organism>
<dbReference type="SUPFAM" id="SSF52540">
    <property type="entry name" value="P-loop containing nucleoside triphosphate hydrolases"/>
    <property type="match status" value="1"/>
</dbReference>
<dbReference type="PIRSF" id="PIRSF003128">
    <property type="entry name" value="RecN"/>
    <property type="match status" value="1"/>
</dbReference>
<dbReference type="PANTHER" id="PTHR11059:SF0">
    <property type="entry name" value="DNA REPAIR PROTEIN RECN"/>
    <property type="match status" value="1"/>
</dbReference>
<dbReference type="EMBL" id="JACCBJ010000001">
    <property type="protein sequence ID" value="NYD72740.1"/>
    <property type="molecule type" value="Genomic_DNA"/>
</dbReference>
<evidence type="ECO:0000256" key="4">
    <source>
        <dbReference type="ARBA" id="ARBA00022741"/>
    </source>
</evidence>
<name>A0A852SW18_9MICO</name>
<accession>A0A852SW18</accession>
<dbReference type="GO" id="GO:0006281">
    <property type="term" value="P:DNA repair"/>
    <property type="evidence" value="ECO:0007669"/>
    <property type="project" value="UniProtKB-KW"/>
</dbReference>
<evidence type="ECO:0000313" key="11">
    <source>
        <dbReference type="EMBL" id="NYD72740.1"/>
    </source>
</evidence>
<proteinExistence type="inferred from homology"/>
<evidence type="ECO:0000256" key="5">
    <source>
        <dbReference type="ARBA" id="ARBA00022763"/>
    </source>
</evidence>
<dbReference type="FunFam" id="3.40.50.300:FF:000356">
    <property type="entry name" value="DNA repair protein RecN"/>
    <property type="match status" value="1"/>
</dbReference>
<reference evidence="11 12" key="1">
    <citation type="submission" date="2020-07" db="EMBL/GenBank/DDBJ databases">
        <title>Sequencing the genomes of 1000 actinobacteria strains.</title>
        <authorList>
            <person name="Klenk H.-P."/>
        </authorList>
    </citation>
    <scope>NUCLEOTIDE SEQUENCE [LARGE SCALE GENOMIC DNA]</scope>
    <source>
        <strain evidence="11 12">DSM 23871</strain>
    </source>
</reference>
<keyword evidence="7 9" id="KW-0234">DNA repair</keyword>
<keyword evidence="5 9" id="KW-0227">DNA damage</keyword>
<feature type="domain" description="RecF/RecN/SMC N-terminal" evidence="10">
    <location>
        <begin position="9"/>
        <end position="529"/>
    </location>
</feature>
<dbReference type="GO" id="GO:0006310">
    <property type="term" value="P:DNA recombination"/>
    <property type="evidence" value="ECO:0007669"/>
    <property type="project" value="InterPro"/>
</dbReference>
<evidence type="ECO:0000313" key="12">
    <source>
        <dbReference type="Proteomes" id="UP000589620"/>
    </source>
</evidence>
<dbReference type="AlphaFoldDB" id="A0A852SW18"/>
<dbReference type="NCBIfam" id="TIGR00634">
    <property type="entry name" value="recN"/>
    <property type="match status" value="1"/>
</dbReference>
<gene>
    <name evidence="11" type="ORF">BJ963_000259</name>
</gene>
<dbReference type="GO" id="GO:0043590">
    <property type="term" value="C:bacterial nucleoid"/>
    <property type="evidence" value="ECO:0007669"/>
    <property type="project" value="TreeGrafter"/>
</dbReference>
<protein>
    <recommendedName>
        <fullName evidence="3 9">DNA repair protein RecN</fullName>
    </recommendedName>
    <alternativeName>
        <fullName evidence="8 9">Recombination protein N</fullName>
    </alternativeName>
</protein>
<comment type="caution">
    <text evidence="11">The sequence shown here is derived from an EMBL/GenBank/DDBJ whole genome shotgun (WGS) entry which is preliminary data.</text>
</comment>
<sequence length="580" mass="61420">MTDARGGIEEISIKDLGVIADASLPLGAGFTAITGETGAGKTMVVSALGLLLGERADTGAVRLGSSQAWVEGRWRVPSAGDVVSRVRDAGGDVDPIDAEEAELVLSRSVSAEGRSRAVVGGRSAPVSVLTELGEQLVVVHGQSDQIRLRSAIAQRAALDRFAGPQFAEQLGTYEQVFHRWRDNRAELDELIADQDRRAREAEDLRVAMAEIESVAPQPGEDDELAERAERLTNLEDLRLAAAAARELLSAEESEGTDALGLLDNARRQLERVAPHDSALQPLSESVAEATYLISDIAAQLSTYLATLDADGAHELEVVQERRSELAILIRKYGPTLDDVIRTLETGSLRLLELDGDADRIGELTQEVEADEALVAELAAELSAERTEAAARLSAAVTDELSALAMPDARIVVEVTQRDDADPQTYTASGRDQVAILLQPHPGAEPRPLGKGASGGELSRVMLAIEVVIAGSDPVPTFIFDEVDAGVGGASAIEIGRRLARLAETAQVIVVTHLAQVAAFAGNHLTVVKGSDGAVTASSVRRLDGDERIAEMARLLSGLPDSESGLAHARELVDMASAARR</sequence>
<comment type="function">
    <text evidence="1 9">May be involved in recombinational repair of damaged DNA.</text>
</comment>
<evidence type="ECO:0000259" key="10">
    <source>
        <dbReference type="Pfam" id="PF02463"/>
    </source>
</evidence>
<dbReference type="Proteomes" id="UP000589620">
    <property type="component" value="Unassembled WGS sequence"/>
</dbReference>
<evidence type="ECO:0000256" key="8">
    <source>
        <dbReference type="ARBA" id="ARBA00033408"/>
    </source>
</evidence>
<keyword evidence="4" id="KW-0547">Nucleotide-binding</keyword>
<dbReference type="Gene3D" id="3.40.50.300">
    <property type="entry name" value="P-loop containing nucleotide triphosphate hydrolases"/>
    <property type="match status" value="2"/>
</dbReference>
<dbReference type="CDD" id="cd03241">
    <property type="entry name" value="ABC_RecN"/>
    <property type="match status" value="1"/>
</dbReference>
<dbReference type="PANTHER" id="PTHR11059">
    <property type="entry name" value="DNA REPAIR PROTEIN RECN"/>
    <property type="match status" value="1"/>
</dbReference>
<dbReference type="GO" id="GO:0005524">
    <property type="term" value="F:ATP binding"/>
    <property type="evidence" value="ECO:0007669"/>
    <property type="project" value="UniProtKB-KW"/>
</dbReference>
<keyword evidence="12" id="KW-1185">Reference proteome</keyword>
<dbReference type="InterPro" id="IPR027417">
    <property type="entry name" value="P-loop_NTPase"/>
</dbReference>
<dbReference type="InterPro" id="IPR003395">
    <property type="entry name" value="RecF/RecN/SMC_N"/>
</dbReference>
<evidence type="ECO:0000256" key="7">
    <source>
        <dbReference type="ARBA" id="ARBA00023204"/>
    </source>
</evidence>
<evidence type="ECO:0000256" key="2">
    <source>
        <dbReference type="ARBA" id="ARBA00009441"/>
    </source>
</evidence>
<dbReference type="Pfam" id="PF02463">
    <property type="entry name" value="SMC_N"/>
    <property type="match status" value="1"/>
</dbReference>
<comment type="similarity">
    <text evidence="2 9">Belongs to the RecN family.</text>
</comment>
<dbReference type="InterPro" id="IPR004604">
    <property type="entry name" value="DNA_recomb/repair_RecN"/>
</dbReference>
<evidence type="ECO:0000256" key="1">
    <source>
        <dbReference type="ARBA" id="ARBA00003618"/>
    </source>
</evidence>
<keyword evidence="6" id="KW-0067">ATP-binding</keyword>
<evidence type="ECO:0000256" key="6">
    <source>
        <dbReference type="ARBA" id="ARBA00022840"/>
    </source>
</evidence>